<evidence type="ECO:0000313" key="4">
    <source>
        <dbReference type="Proteomes" id="UP000245412"/>
    </source>
</evidence>
<accession>A0AB73SZ74</accession>
<organism evidence="3 4">
    <name type="scientific">Murimonas intestini</name>
    <dbReference type="NCBI Taxonomy" id="1337051"/>
    <lineage>
        <taxon>Bacteria</taxon>
        <taxon>Bacillati</taxon>
        <taxon>Bacillota</taxon>
        <taxon>Clostridia</taxon>
        <taxon>Lachnospirales</taxon>
        <taxon>Lachnospiraceae</taxon>
        <taxon>Murimonas</taxon>
    </lineage>
</organism>
<gene>
    <name evidence="3" type="ORF">C7383_11638</name>
</gene>
<comment type="caution">
    <text evidence="3">The sequence shown here is derived from an EMBL/GenBank/DDBJ whole genome shotgun (WGS) entry which is preliminary data.</text>
</comment>
<evidence type="ECO:0000256" key="1">
    <source>
        <dbReference type="ARBA" id="ARBA00023125"/>
    </source>
</evidence>
<dbReference type="Gene3D" id="1.10.260.40">
    <property type="entry name" value="lambda repressor-like DNA-binding domains"/>
    <property type="match status" value="1"/>
</dbReference>
<dbReference type="SUPFAM" id="SSF47413">
    <property type="entry name" value="lambda repressor-like DNA-binding domains"/>
    <property type="match status" value="1"/>
</dbReference>
<evidence type="ECO:0000259" key="2">
    <source>
        <dbReference type="PROSITE" id="PS50943"/>
    </source>
</evidence>
<dbReference type="Pfam" id="PF01381">
    <property type="entry name" value="HTH_3"/>
    <property type="match status" value="1"/>
</dbReference>
<name>A0AB73SZ74_9FIRM</name>
<dbReference type="EMBL" id="QGGY01000016">
    <property type="protein sequence ID" value="PWJ72724.1"/>
    <property type="molecule type" value="Genomic_DNA"/>
</dbReference>
<evidence type="ECO:0000313" key="3">
    <source>
        <dbReference type="EMBL" id="PWJ72724.1"/>
    </source>
</evidence>
<protein>
    <submittedName>
        <fullName evidence="3">DNA-binding XRE family transcriptional regulator</fullName>
    </submittedName>
</protein>
<reference evidence="3 4" key="1">
    <citation type="submission" date="2018-05" db="EMBL/GenBank/DDBJ databases">
        <authorList>
            <person name="Goeker M."/>
            <person name="Huntemann M."/>
            <person name="Clum A."/>
            <person name="Pillay M."/>
            <person name="Palaniappan K."/>
            <person name="Varghese N."/>
            <person name="Mikhailova N."/>
            <person name="Stamatis D."/>
            <person name="Reddy T."/>
            <person name="Daum C."/>
            <person name="Shapiro N."/>
            <person name="Ivanova N."/>
            <person name="Kyrpides N."/>
            <person name="Woyke T."/>
        </authorList>
    </citation>
    <scope>NUCLEOTIDE SEQUENCE [LARGE SCALE GENOMIC DNA]</scope>
    <source>
        <strain evidence="3 4">DSM 26524</strain>
    </source>
</reference>
<dbReference type="AlphaFoldDB" id="A0AB73SZ74"/>
<sequence length="352" mass="39602">MKINEIIKERRTALNLTQEQVASYLGVTAPAVNKWEKGGTYPDITILPALARLLDTDLNTLLSFKEELTNQEINCFLNELTTAASERGIDAAFDLAREKLHEYPSCDSLTLGTALTLEGTFMLYQNESVKQEYLSLVETLYERAAGSQDIGIRNQAMGMLVSKCMERKEYDKAEKMLMEIPDENSFNKIGLLTKLHMAKGEFAAAAELTERKLLSEASLIDSMLSVLIDIAWKEGRTEDARQIADIISPLSKLLGLWDYNSYLGQFGLSVLEKDADNFINTLSSMLPALLQKWDISASPLYRHLAQKEDSQNLGKMMLPKIIADLEDTSDPEYDFLRSSPKFQEFLNSLKSK</sequence>
<keyword evidence="4" id="KW-1185">Reference proteome</keyword>
<keyword evidence="1 3" id="KW-0238">DNA-binding</keyword>
<proteinExistence type="predicted"/>
<feature type="domain" description="HTH cro/C1-type" evidence="2">
    <location>
        <begin position="7"/>
        <end position="61"/>
    </location>
</feature>
<dbReference type="PANTHER" id="PTHR46558">
    <property type="entry name" value="TRACRIPTIONAL REGULATORY PROTEIN-RELATED-RELATED"/>
    <property type="match status" value="1"/>
</dbReference>
<dbReference type="CDD" id="cd00093">
    <property type="entry name" value="HTH_XRE"/>
    <property type="match status" value="1"/>
</dbReference>
<dbReference type="SMART" id="SM00530">
    <property type="entry name" value="HTH_XRE"/>
    <property type="match status" value="1"/>
</dbReference>
<dbReference type="PROSITE" id="PS50943">
    <property type="entry name" value="HTH_CROC1"/>
    <property type="match status" value="1"/>
</dbReference>
<dbReference type="InterPro" id="IPR001387">
    <property type="entry name" value="Cro/C1-type_HTH"/>
</dbReference>
<dbReference type="PANTHER" id="PTHR46558:SF11">
    <property type="entry name" value="HTH-TYPE TRANSCRIPTIONAL REGULATOR XRE"/>
    <property type="match status" value="1"/>
</dbReference>
<dbReference type="RefSeq" id="WP_109748194.1">
    <property type="nucleotide sequence ID" value="NZ_JANKBI010000016.1"/>
</dbReference>
<dbReference type="InterPro" id="IPR010982">
    <property type="entry name" value="Lambda_DNA-bd_dom_sf"/>
</dbReference>
<dbReference type="GO" id="GO:0003677">
    <property type="term" value="F:DNA binding"/>
    <property type="evidence" value="ECO:0007669"/>
    <property type="project" value="UniProtKB-KW"/>
</dbReference>
<dbReference type="Proteomes" id="UP000245412">
    <property type="component" value="Unassembled WGS sequence"/>
</dbReference>